<evidence type="ECO:0000256" key="13">
    <source>
        <dbReference type="SAM" id="Coils"/>
    </source>
</evidence>
<dbReference type="InterPro" id="IPR009080">
    <property type="entry name" value="tRNAsynth_Ia_anticodon-bd"/>
</dbReference>
<dbReference type="GO" id="GO:0017102">
    <property type="term" value="C:methionyl glutamyl tRNA synthetase complex"/>
    <property type="evidence" value="ECO:0007669"/>
    <property type="project" value="UniProtKB-ARBA"/>
</dbReference>
<accession>A0A818M0Z5</accession>
<evidence type="ECO:0000256" key="4">
    <source>
        <dbReference type="ARBA" id="ARBA00018335"/>
    </source>
</evidence>
<dbReference type="Pfam" id="PF00621">
    <property type="entry name" value="RhoGEF"/>
    <property type="match status" value="1"/>
</dbReference>
<evidence type="ECO:0000256" key="14">
    <source>
        <dbReference type="SAM" id="MobiDB-lite"/>
    </source>
</evidence>
<comment type="subcellular location">
    <subcellularLocation>
        <location evidence="1">Cytoplasm</location>
    </subcellularLocation>
</comment>
<dbReference type="PROSITE" id="PS00178">
    <property type="entry name" value="AA_TRNA_LIGASE_I"/>
    <property type="match status" value="1"/>
</dbReference>
<evidence type="ECO:0000259" key="16">
    <source>
        <dbReference type="PROSITE" id="PS50172"/>
    </source>
</evidence>
<evidence type="ECO:0000256" key="2">
    <source>
        <dbReference type="ARBA" id="ARBA00005594"/>
    </source>
</evidence>
<feature type="domain" description="DH" evidence="15">
    <location>
        <begin position="410"/>
        <end position="596"/>
    </location>
</feature>
<dbReference type="PROSITE" id="PS50172">
    <property type="entry name" value="BRCT"/>
    <property type="match status" value="2"/>
</dbReference>
<dbReference type="PROSITE" id="PS50010">
    <property type="entry name" value="DH_2"/>
    <property type="match status" value="1"/>
</dbReference>
<evidence type="ECO:0000256" key="3">
    <source>
        <dbReference type="ARBA" id="ARBA00012838"/>
    </source>
</evidence>
<keyword evidence="8" id="KW-0067">ATP-binding</keyword>
<dbReference type="GO" id="GO:0006431">
    <property type="term" value="P:methionyl-tRNA aminoacylation"/>
    <property type="evidence" value="ECO:0007669"/>
    <property type="project" value="InterPro"/>
</dbReference>
<dbReference type="Gene3D" id="3.40.50.10190">
    <property type="entry name" value="BRCT domain"/>
    <property type="match status" value="3"/>
</dbReference>
<dbReference type="Gene3D" id="3.40.50.620">
    <property type="entry name" value="HUPs"/>
    <property type="match status" value="1"/>
</dbReference>
<dbReference type="InterPro" id="IPR001357">
    <property type="entry name" value="BRCT_dom"/>
</dbReference>
<keyword evidence="5" id="KW-0963">Cytoplasm</keyword>
<feature type="compositionally biased region" description="Basic and acidic residues" evidence="14">
    <location>
        <begin position="922"/>
        <end position="950"/>
    </location>
</feature>
<evidence type="ECO:0000256" key="6">
    <source>
        <dbReference type="ARBA" id="ARBA00022598"/>
    </source>
</evidence>
<dbReference type="NCBIfam" id="TIGR00398">
    <property type="entry name" value="metG"/>
    <property type="match status" value="1"/>
</dbReference>
<dbReference type="Pfam" id="PF21242">
    <property type="entry name" value="ECT2_PH"/>
    <property type="match status" value="1"/>
</dbReference>
<dbReference type="InterPro" id="IPR000219">
    <property type="entry name" value="DH_dom"/>
</dbReference>
<dbReference type="GO" id="GO:0005829">
    <property type="term" value="C:cytosol"/>
    <property type="evidence" value="ECO:0007669"/>
    <property type="project" value="TreeGrafter"/>
</dbReference>
<dbReference type="InterPro" id="IPR023458">
    <property type="entry name" value="Met-tRNA_ligase_1"/>
</dbReference>
<dbReference type="InterPro" id="IPR029038">
    <property type="entry name" value="MetRS_Zn"/>
</dbReference>
<dbReference type="GO" id="GO:0005524">
    <property type="term" value="F:ATP binding"/>
    <property type="evidence" value="ECO:0007669"/>
    <property type="project" value="UniProtKB-KW"/>
</dbReference>
<feature type="coiled-coil region" evidence="13">
    <location>
        <begin position="576"/>
        <end position="603"/>
    </location>
</feature>
<dbReference type="InterPro" id="IPR041872">
    <property type="entry name" value="Anticodon_Met"/>
</dbReference>
<feature type="domain" description="BRCT" evidence="16">
    <location>
        <begin position="232"/>
        <end position="323"/>
    </location>
</feature>
<dbReference type="Gene3D" id="1.10.730.10">
    <property type="entry name" value="Isoleucyl-tRNA Synthetase, Domain 1"/>
    <property type="match status" value="1"/>
</dbReference>
<dbReference type="PANTHER" id="PTHR45765">
    <property type="entry name" value="METHIONINE--TRNA LIGASE"/>
    <property type="match status" value="1"/>
</dbReference>
<evidence type="ECO:0000259" key="15">
    <source>
        <dbReference type="PROSITE" id="PS50010"/>
    </source>
</evidence>
<dbReference type="InterPro" id="IPR014758">
    <property type="entry name" value="Met-tRNA_synth"/>
</dbReference>
<dbReference type="SMART" id="SM00292">
    <property type="entry name" value="BRCT"/>
    <property type="match status" value="2"/>
</dbReference>
<sequence>MTTENISPLSSTSKIYHRQNKFKKNSENTSPTNVNDWTITFCIIGSACSNKRLLSSLEDRYVYECIHDEREVIHTLTETKILLSQRQLRIYIVDSFDDSIFQYLKDNEDIYTISSELVLSCAEKEIDIPVPRRNRPLYCQHLSSAVICFVGIRRDTHTELSDFVHYLGGSVRKDYSDQVTHVISHANIGEKYLTAFNMERSEILTEEWLLHCWHERNNRQFNPFDSELIRIYRAKPLHNLNLFFFGFNNDNELQHLHTLTNEHGGFITKEMNEATHIVLSDINLFILTYPSYTRKHRQYIVHVQWFWECLCLMGKADESMYIVNLTSNQSTTPDSSLLLLSPSIHGDSPLHDSSLNTTIKRKRRHKHSYINEQIDNTPNSKRFNSSINENENLLDDNIVIEKQQNIKKDNKYLIGMELRETERNYVTMLSNIIRIFKTEMEKDDRRNGPILTKVESTQIFGNIEEIYHLHLSIAEQLDRAINEDECISSIFLTNSVELLRVYQPYTKFYDKTIEAIHTLEKTNPRFYAYLKICEHKIELGKQHLADLMIRPIQRLPSILLLLERLLKYTSITHIDYQLLIDSLDKLREIAKKLNEERGKTEKHLSMFNIVNSIDNCPPELLAAHRDYIEKFHVIELSQELTTTRTHLILFLFSDCLEVTKLRVNMWKTPGMKTSKTYKHIALIQLSDIRSLFDINSLSLTIDETEQFGILCSIDGQIRQLIFRVINGNTNTSTNNSKSYFTDSMSPSSSISTLSNSTTHHGNTKIDVLYHLSKAISDDRCLLDKSSLIQTVTNSNNNHHMYCSQTSLENSEIDSGLRSTSSLNLLGLALKRGFHKANKRLSRAFSFSPEPNKHLSKKINSPIHLLQDEWSNTFDSNKRMSVSSRQIMATSDNTDDINLQNLKVEESTAPQSEATSGAASTDKAAKSKKEKPKQEKPKQEKPKQEKPKQEKPQATAEAPVEELDFNRSQEEVVQALDQWSKKPSTLNKPKPDEKITPKADARNIMITSALPYVNNVPHLGNLIGSLLSADVFARYCRLRNYNTLYICGTDEYGTATETKALEEKCTPREICDKYYDLHTNIYKWFQLDFDFFGRTSTQKQTEIAQDIFWKLHKRNLIFNQSVEQLYCDSCQRFLADRYVAGICPDLACKFIDARGDQCDKCGKLINAVDLIDPKCQICRSTPEIRKSEHLFLDLPTLSSDVQSWFQKSSTTGHWTNTATAITEAWLNEGLKPRCITRDLKWGTPVPLEGYTDKVFYVWFDAPIGYISIAANYTDDWEQWWKQPNKIELFQFMAKDNVPFHSVIFPACLLGTQDNYTIVNHLSGIDYLNYEDSKFSKSRGVGVFGDHAQHTEIPSDIWRFYLLYVRPETQDSVFSWADLMSKNNSELLNNLGNFINRAIAFCEKNLAGKISDVNQLETPLDQLFVAQITYELNAYLEVMEKTRLRDGLKCVLRMSRYGNQYLQLKQPWAKYKGSDADRRDAEISIALALNLVYLLSLVLQPFMPTTSDEIRQQLNINESVYALENAFRCYLPAGHTIGQAKPLFKRIEKALVEEYRLRFAGQKK</sequence>
<dbReference type="SUPFAM" id="SSF52374">
    <property type="entry name" value="Nucleotidylyl transferase"/>
    <property type="match status" value="1"/>
</dbReference>
<evidence type="ECO:0000256" key="1">
    <source>
        <dbReference type="ARBA" id="ARBA00004496"/>
    </source>
</evidence>
<feature type="region of interest" description="Disordered" evidence="14">
    <location>
        <begin position="887"/>
        <end position="994"/>
    </location>
</feature>
<evidence type="ECO:0000256" key="5">
    <source>
        <dbReference type="ARBA" id="ARBA00022490"/>
    </source>
</evidence>
<comment type="similarity">
    <text evidence="2">Belongs to the class-I aminoacyl-tRNA synthetase family.</text>
</comment>
<dbReference type="Proteomes" id="UP000663874">
    <property type="component" value="Unassembled WGS sequence"/>
</dbReference>
<comment type="caution">
    <text evidence="17">The sequence shown here is derived from an EMBL/GenBank/DDBJ whole genome shotgun (WGS) entry which is preliminary data.</text>
</comment>
<dbReference type="SMART" id="SM00325">
    <property type="entry name" value="RhoGEF"/>
    <property type="match status" value="1"/>
</dbReference>
<dbReference type="InterPro" id="IPR035899">
    <property type="entry name" value="DBL_dom_sf"/>
</dbReference>
<dbReference type="Gene3D" id="1.20.900.10">
    <property type="entry name" value="Dbl homology (DH) domain"/>
    <property type="match status" value="1"/>
</dbReference>
<evidence type="ECO:0000256" key="8">
    <source>
        <dbReference type="ARBA" id="ARBA00022840"/>
    </source>
</evidence>
<comment type="catalytic activity">
    <reaction evidence="12">
        <text>tRNA(Met) + L-methionine + ATP = L-methionyl-tRNA(Met) + AMP + diphosphate</text>
        <dbReference type="Rhea" id="RHEA:13481"/>
        <dbReference type="Rhea" id="RHEA-COMP:9667"/>
        <dbReference type="Rhea" id="RHEA-COMP:9698"/>
        <dbReference type="ChEBI" id="CHEBI:30616"/>
        <dbReference type="ChEBI" id="CHEBI:33019"/>
        <dbReference type="ChEBI" id="CHEBI:57844"/>
        <dbReference type="ChEBI" id="CHEBI:78442"/>
        <dbReference type="ChEBI" id="CHEBI:78530"/>
        <dbReference type="ChEBI" id="CHEBI:456215"/>
        <dbReference type="EC" id="6.1.1.10"/>
    </reaction>
</comment>
<dbReference type="InterPro" id="IPR036420">
    <property type="entry name" value="BRCT_dom_sf"/>
</dbReference>
<keyword evidence="9" id="KW-0648">Protein biosynthesis</keyword>
<organism evidence="17 18">
    <name type="scientific">Rotaria sordida</name>
    <dbReference type="NCBI Taxonomy" id="392033"/>
    <lineage>
        <taxon>Eukaryota</taxon>
        <taxon>Metazoa</taxon>
        <taxon>Spiralia</taxon>
        <taxon>Gnathifera</taxon>
        <taxon>Rotifera</taxon>
        <taxon>Eurotatoria</taxon>
        <taxon>Bdelloidea</taxon>
        <taxon>Philodinida</taxon>
        <taxon>Philodinidae</taxon>
        <taxon>Rotaria</taxon>
    </lineage>
</organism>
<dbReference type="Pfam" id="PF19303">
    <property type="entry name" value="Anticodon_3"/>
    <property type="match status" value="1"/>
</dbReference>
<keyword evidence="7" id="KW-0547">Nucleotide-binding</keyword>
<evidence type="ECO:0000256" key="9">
    <source>
        <dbReference type="ARBA" id="ARBA00022917"/>
    </source>
</evidence>
<dbReference type="InterPro" id="IPR015413">
    <property type="entry name" value="Methionyl/Leucyl_tRNA_Synth"/>
</dbReference>
<dbReference type="GO" id="GO:0036464">
    <property type="term" value="C:cytoplasmic ribonucleoprotein granule"/>
    <property type="evidence" value="ECO:0007669"/>
    <property type="project" value="UniProtKB-ARBA"/>
</dbReference>
<evidence type="ECO:0000313" key="17">
    <source>
        <dbReference type="EMBL" id="CAF3580521.1"/>
    </source>
</evidence>
<dbReference type="GO" id="GO:0017101">
    <property type="term" value="C:aminoacyl-tRNA synthetase multienzyme complex"/>
    <property type="evidence" value="ECO:0007669"/>
    <property type="project" value="TreeGrafter"/>
</dbReference>
<dbReference type="SUPFAM" id="SSF48065">
    <property type="entry name" value="DBL homology domain (DH-domain)"/>
    <property type="match status" value="1"/>
</dbReference>
<dbReference type="InterPro" id="IPR033911">
    <property type="entry name" value="MetRS_core"/>
</dbReference>
<keyword evidence="10" id="KW-0030">Aminoacyl-tRNA synthetase</keyword>
<evidence type="ECO:0000256" key="7">
    <source>
        <dbReference type="ARBA" id="ARBA00022741"/>
    </source>
</evidence>
<evidence type="ECO:0000256" key="11">
    <source>
        <dbReference type="ARBA" id="ARBA00030904"/>
    </source>
</evidence>
<dbReference type="SUPFAM" id="SSF47323">
    <property type="entry name" value="Anticodon-binding domain of a subclass of class I aminoacyl-tRNA synthetases"/>
    <property type="match status" value="1"/>
</dbReference>
<dbReference type="EC" id="6.1.1.10" evidence="3"/>
<dbReference type="GO" id="GO:0005085">
    <property type="term" value="F:guanyl-nucleotide exchange factor activity"/>
    <property type="evidence" value="ECO:0007669"/>
    <property type="project" value="InterPro"/>
</dbReference>
<dbReference type="CDD" id="cd00814">
    <property type="entry name" value="MetRS_core"/>
    <property type="match status" value="1"/>
</dbReference>
<evidence type="ECO:0000313" key="18">
    <source>
        <dbReference type="Proteomes" id="UP000663874"/>
    </source>
</evidence>
<proteinExistence type="inferred from homology"/>
<name>A0A818M0Z5_9BILA</name>
<feature type="compositionally biased region" description="Polar residues" evidence="14">
    <location>
        <begin position="907"/>
        <end position="918"/>
    </location>
</feature>
<dbReference type="InterPro" id="IPR001412">
    <property type="entry name" value="aa-tRNA-synth_I_CS"/>
</dbReference>
<dbReference type="CDD" id="cd07957">
    <property type="entry name" value="Anticodon_Ia_Met"/>
    <property type="match status" value="1"/>
</dbReference>
<dbReference type="FunFam" id="1.10.730.10:FF:000037">
    <property type="entry name" value="Methionyl-tRNA synthetase"/>
    <property type="match status" value="1"/>
</dbReference>
<evidence type="ECO:0000256" key="10">
    <source>
        <dbReference type="ARBA" id="ARBA00023146"/>
    </source>
</evidence>
<dbReference type="PRINTS" id="PR01041">
    <property type="entry name" value="TRNASYNTHMET"/>
</dbReference>
<dbReference type="GO" id="GO:0004825">
    <property type="term" value="F:methionine-tRNA ligase activity"/>
    <property type="evidence" value="ECO:0007669"/>
    <property type="project" value="UniProtKB-EC"/>
</dbReference>
<feature type="compositionally biased region" description="Polar residues" evidence="14">
    <location>
        <begin position="887"/>
        <end position="900"/>
    </location>
</feature>
<dbReference type="Pfam" id="PF09334">
    <property type="entry name" value="tRNA-synt_1g"/>
    <property type="match status" value="1"/>
</dbReference>
<dbReference type="SUPFAM" id="SSF57770">
    <property type="entry name" value="Methionyl-tRNA synthetase (MetRS), Zn-domain"/>
    <property type="match status" value="1"/>
</dbReference>
<dbReference type="Pfam" id="PF00533">
    <property type="entry name" value="BRCT"/>
    <property type="match status" value="1"/>
</dbReference>
<dbReference type="EMBL" id="CAJOBE010000145">
    <property type="protein sequence ID" value="CAF3580521.1"/>
    <property type="molecule type" value="Genomic_DNA"/>
</dbReference>
<dbReference type="CDD" id="cd00160">
    <property type="entry name" value="RhoGEF"/>
    <property type="match status" value="1"/>
</dbReference>
<dbReference type="PANTHER" id="PTHR45765:SF1">
    <property type="entry name" value="METHIONINE--TRNA LIGASE, CYTOPLASMIC"/>
    <property type="match status" value="1"/>
</dbReference>
<protein>
    <recommendedName>
        <fullName evidence="4">Methionine--tRNA ligase, cytoplasmic</fullName>
        <ecNumber evidence="3">6.1.1.10</ecNumber>
    </recommendedName>
    <alternativeName>
        <fullName evidence="11">Methionyl-tRNA synthetase</fullName>
    </alternativeName>
</protein>
<gene>
    <name evidence="17" type="ORF">FNK824_LOCUS2405</name>
</gene>
<dbReference type="FunFam" id="2.20.28.20:FF:000001">
    <property type="entry name" value="Methionine--tRNA ligase"/>
    <property type="match status" value="1"/>
</dbReference>
<dbReference type="SUPFAM" id="SSF52113">
    <property type="entry name" value="BRCT domain"/>
    <property type="match status" value="2"/>
</dbReference>
<keyword evidence="6" id="KW-0436">Ligase</keyword>
<keyword evidence="13" id="KW-0175">Coiled coil</keyword>
<dbReference type="InterPro" id="IPR049395">
    <property type="entry name" value="ECT2_PH"/>
</dbReference>
<feature type="domain" description="BRCT" evidence="16">
    <location>
        <begin position="142"/>
        <end position="226"/>
    </location>
</feature>
<evidence type="ECO:0000256" key="12">
    <source>
        <dbReference type="ARBA" id="ARBA00047364"/>
    </source>
</evidence>
<reference evidence="17" key="1">
    <citation type="submission" date="2021-02" db="EMBL/GenBank/DDBJ databases">
        <authorList>
            <person name="Nowell W R."/>
        </authorList>
    </citation>
    <scope>NUCLEOTIDE SEQUENCE</scope>
</reference>
<dbReference type="Gene3D" id="2.20.28.20">
    <property type="entry name" value="Methionyl-tRNA synthetase, Zn-domain"/>
    <property type="match status" value="1"/>
</dbReference>
<dbReference type="InterPro" id="IPR014729">
    <property type="entry name" value="Rossmann-like_a/b/a_fold"/>
</dbReference>